<proteinExistence type="predicted"/>
<name>A0A0E0DPF1_9ORYZ</name>
<evidence type="ECO:0000256" key="1">
    <source>
        <dbReference type="ARBA" id="ARBA00022884"/>
    </source>
</evidence>
<keyword evidence="1 2" id="KW-0694">RNA-binding</keyword>
<dbReference type="Proteomes" id="UP000008021">
    <property type="component" value="Chromosome 5"/>
</dbReference>
<dbReference type="AlphaFoldDB" id="A0A0E0DPF1"/>
<protein>
    <recommendedName>
        <fullName evidence="3">RRM domain-containing protein</fullName>
    </recommendedName>
</protein>
<dbReference type="PANTHER" id="PTHR10352">
    <property type="entry name" value="EUKARYOTIC TRANSLATION INITIATION FACTOR 3 SUBUNIT G"/>
    <property type="match status" value="1"/>
</dbReference>
<evidence type="ECO:0000313" key="5">
    <source>
        <dbReference type="Proteomes" id="UP000008021"/>
    </source>
</evidence>
<reference evidence="4" key="2">
    <citation type="submission" date="2018-05" db="EMBL/GenBank/DDBJ databases">
        <title>OmerRS3 (Oryza meridionalis Reference Sequence Version 3).</title>
        <authorList>
            <person name="Zhang J."/>
            <person name="Kudrna D."/>
            <person name="Lee S."/>
            <person name="Talag J."/>
            <person name="Welchert J."/>
            <person name="Wing R.A."/>
        </authorList>
    </citation>
    <scope>NUCLEOTIDE SEQUENCE [LARGE SCALE GENOMIC DNA]</scope>
    <source>
        <strain evidence="4">cv. OR44</strain>
    </source>
</reference>
<dbReference type="Gramene" id="OMERI05G09030.1">
    <property type="protein sequence ID" value="OMERI05G09030.1"/>
    <property type="gene ID" value="OMERI05G09030"/>
</dbReference>
<dbReference type="Gene3D" id="3.30.70.330">
    <property type="match status" value="1"/>
</dbReference>
<dbReference type="EnsemblPlants" id="OMERI05G09030.1">
    <property type="protein sequence ID" value="OMERI05G09030.1"/>
    <property type="gene ID" value="OMERI05G09030"/>
</dbReference>
<feature type="domain" description="RRM" evidence="3">
    <location>
        <begin position="173"/>
        <end position="251"/>
    </location>
</feature>
<dbReference type="CDD" id="cd00590">
    <property type="entry name" value="RRM_SF"/>
    <property type="match status" value="1"/>
</dbReference>
<dbReference type="PROSITE" id="PS50102">
    <property type="entry name" value="RRM"/>
    <property type="match status" value="1"/>
</dbReference>
<evidence type="ECO:0000259" key="3">
    <source>
        <dbReference type="PROSITE" id="PS50102"/>
    </source>
</evidence>
<dbReference type="STRING" id="40149.A0A0E0DPF1"/>
<evidence type="ECO:0000313" key="4">
    <source>
        <dbReference type="EnsemblPlants" id="OMERI05G09030.1"/>
    </source>
</evidence>
<evidence type="ECO:0000256" key="2">
    <source>
        <dbReference type="PROSITE-ProRule" id="PRU00176"/>
    </source>
</evidence>
<dbReference type="HOGENOM" id="CLU_034595_2_0_1"/>
<sequence length="293" mass="34219">MAPARIRGEEGIGKNSCSKTWRKKISKKRPAQQGGVNQPLVVPQFFKFHKFMRLFSLQEMLFLRRRKSKLEQPQEELELFSEEEECSSTCFWRDPDTEFCNVCGDDRGNHLELMCPYNYLSPAAYFPCRARLALWGNYTTTLRYKCSRHREEELREPPMCDEANARRLGFLRCLVRVSNLPELCPPEQLVELFGRFGPLRMWYIATRGSGGTCKGFGCVVFQRHQHAEEAVEALNCWEFGGRKLRVDWAYPCLNCWLCSLVYAPTDSVKIKKTMFPSKSLRNSSRMIWIFFLC</sequence>
<dbReference type="Pfam" id="PF00076">
    <property type="entry name" value="RRM_1"/>
    <property type="match status" value="1"/>
</dbReference>
<accession>A0A0E0DPF1</accession>
<keyword evidence="5" id="KW-1185">Reference proteome</keyword>
<dbReference type="eggNOG" id="KOG0122">
    <property type="taxonomic scope" value="Eukaryota"/>
</dbReference>
<dbReference type="InterPro" id="IPR000504">
    <property type="entry name" value="RRM_dom"/>
</dbReference>
<organism evidence="4">
    <name type="scientific">Oryza meridionalis</name>
    <dbReference type="NCBI Taxonomy" id="40149"/>
    <lineage>
        <taxon>Eukaryota</taxon>
        <taxon>Viridiplantae</taxon>
        <taxon>Streptophyta</taxon>
        <taxon>Embryophyta</taxon>
        <taxon>Tracheophyta</taxon>
        <taxon>Spermatophyta</taxon>
        <taxon>Magnoliopsida</taxon>
        <taxon>Liliopsida</taxon>
        <taxon>Poales</taxon>
        <taxon>Poaceae</taxon>
        <taxon>BOP clade</taxon>
        <taxon>Oryzoideae</taxon>
        <taxon>Oryzeae</taxon>
        <taxon>Oryzinae</taxon>
        <taxon>Oryza</taxon>
    </lineage>
</organism>
<dbReference type="SUPFAM" id="SSF54928">
    <property type="entry name" value="RNA-binding domain, RBD"/>
    <property type="match status" value="1"/>
</dbReference>
<dbReference type="SMART" id="SM00360">
    <property type="entry name" value="RRM"/>
    <property type="match status" value="1"/>
</dbReference>
<reference evidence="4" key="1">
    <citation type="submission" date="2015-04" db="UniProtKB">
        <authorList>
            <consortium name="EnsemblPlants"/>
        </authorList>
    </citation>
    <scope>IDENTIFICATION</scope>
</reference>
<dbReference type="GO" id="GO:0003723">
    <property type="term" value="F:RNA binding"/>
    <property type="evidence" value="ECO:0007669"/>
    <property type="project" value="UniProtKB-UniRule"/>
</dbReference>
<dbReference type="FunFam" id="3.30.70.330:FF:000615">
    <property type="entry name" value="Os09g0374500 protein"/>
    <property type="match status" value="1"/>
</dbReference>
<dbReference type="InterPro" id="IPR012677">
    <property type="entry name" value="Nucleotide-bd_a/b_plait_sf"/>
</dbReference>
<dbReference type="InterPro" id="IPR035979">
    <property type="entry name" value="RBD_domain_sf"/>
</dbReference>